<dbReference type="Proteomes" id="UP001202827">
    <property type="component" value="Unassembled WGS sequence"/>
</dbReference>
<name>A0ABT0IQV3_9HYPH</name>
<proteinExistence type="predicted"/>
<sequence>MSKPEAFTENTIVIERKRCGWVVSTRPPEGGVILSMKKHASEEQALSFIGQNYNVAGL</sequence>
<protein>
    <recommendedName>
        <fullName evidence="3">DUF2188 domain-containing protein</fullName>
    </recommendedName>
</protein>
<dbReference type="EMBL" id="JALPRY010000010">
    <property type="protein sequence ID" value="MCK8780267.1"/>
    <property type="molecule type" value="Genomic_DNA"/>
</dbReference>
<evidence type="ECO:0000313" key="1">
    <source>
        <dbReference type="EMBL" id="MCK8780267.1"/>
    </source>
</evidence>
<organism evidence="1 2">
    <name type="scientific">Neorhizobium turbinariae</name>
    <dbReference type="NCBI Taxonomy" id="2937795"/>
    <lineage>
        <taxon>Bacteria</taxon>
        <taxon>Pseudomonadati</taxon>
        <taxon>Pseudomonadota</taxon>
        <taxon>Alphaproteobacteria</taxon>
        <taxon>Hyphomicrobiales</taxon>
        <taxon>Rhizobiaceae</taxon>
        <taxon>Rhizobium/Agrobacterium group</taxon>
        <taxon>Neorhizobium</taxon>
    </lineage>
</organism>
<reference evidence="1 2" key="1">
    <citation type="submission" date="2022-04" db="EMBL/GenBank/DDBJ databases">
        <title>Rhizobium coralii sp. nov., isolated from coral Turbinaria peltata.</title>
        <authorList>
            <person name="Sun H."/>
        </authorList>
    </citation>
    <scope>NUCLEOTIDE SEQUENCE [LARGE SCALE GENOMIC DNA]</scope>
    <source>
        <strain evidence="1 2">NTR19</strain>
    </source>
</reference>
<keyword evidence="2" id="KW-1185">Reference proteome</keyword>
<gene>
    <name evidence="1" type="ORF">M0654_09765</name>
</gene>
<comment type="caution">
    <text evidence="1">The sequence shown here is derived from an EMBL/GenBank/DDBJ whole genome shotgun (WGS) entry which is preliminary data.</text>
</comment>
<accession>A0ABT0IQV3</accession>
<evidence type="ECO:0000313" key="2">
    <source>
        <dbReference type="Proteomes" id="UP001202827"/>
    </source>
</evidence>
<dbReference type="RefSeq" id="WP_199925168.1">
    <property type="nucleotide sequence ID" value="NZ_JALPRY010000010.1"/>
</dbReference>
<evidence type="ECO:0008006" key="3">
    <source>
        <dbReference type="Google" id="ProtNLM"/>
    </source>
</evidence>